<evidence type="ECO:0000313" key="4">
    <source>
        <dbReference type="Proteomes" id="UP000014071"/>
    </source>
</evidence>
<feature type="compositionally biased region" description="Acidic residues" evidence="1">
    <location>
        <begin position="1436"/>
        <end position="1459"/>
    </location>
</feature>
<dbReference type="GO" id="GO:0003968">
    <property type="term" value="F:RNA-directed RNA polymerase activity"/>
    <property type="evidence" value="ECO:0007669"/>
    <property type="project" value="UniProtKB-KW"/>
</dbReference>
<dbReference type="EMBL" id="DF238808">
    <property type="protein sequence ID" value="GAC97192.1"/>
    <property type="molecule type" value="Genomic_DNA"/>
</dbReference>
<dbReference type="PANTHER" id="PTHR23079:SF55">
    <property type="entry name" value="RNA-DIRECTED RNA POLYMERASE"/>
    <property type="match status" value="1"/>
</dbReference>
<dbReference type="InterPro" id="IPR057596">
    <property type="entry name" value="RDRP_core"/>
</dbReference>
<dbReference type="HOGENOM" id="CLU_244074_0_0_1"/>
<feature type="compositionally biased region" description="Polar residues" evidence="1">
    <location>
        <begin position="1051"/>
        <end position="1073"/>
    </location>
</feature>
<feature type="domain" description="RDRP core" evidence="2">
    <location>
        <begin position="391"/>
        <end position="985"/>
    </location>
</feature>
<dbReference type="GO" id="GO:0003723">
    <property type="term" value="F:RNA binding"/>
    <property type="evidence" value="ECO:0007669"/>
    <property type="project" value="UniProtKB-KW"/>
</dbReference>
<feature type="compositionally biased region" description="Basic and acidic residues" evidence="1">
    <location>
        <begin position="997"/>
        <end position="1010"/>
    </location>
</feature>
<dbReference type="GO" id="GO:0030422">
    <property type="term" value="P:siRNA processing"/>
    <property type="evidence" value="ECO:0007669"/>
    <property type="project" value="TreeGrafter"/>
</dbReference>
<name>R9P7F9_PSEHS</name>
<feature type="compositionally biased region" description="Polar residues" evidence="1">
    <location>
        <begin position="1305"/>
        <end position="1332"/>
    </location>
</feature>
<feature type="region of interest" description="Disordered" evidence="1">
    <location>
        <begin position="1384"/>
        <end position="1403"/>
    </location>
</feature>
<evidence type="ECO:0000256" key="1">
    <source>
        <dbReference type="SAM" id="MobiDB-lite"/>
    </source>
</evidence>
<protein>
    <recommendedName>
        <fullName evidence="2">RDRP core domain-containing protein</fullName>
    </recommendedName>
</protein>
<feature type="region of interest" description="Disordered" evidence="1">
    <location>
        <begin position="1228"/>
        <end position="1373"/>
    </location>
</feature>
<keyword evidence="4" id="KW-1185">Reference proteome</keyword>
<gene>
    <name evidence="3" type="ORF">PHSY_004777</name>
</gene>
<feature type="compositionally biased region" description="Low complexity" evidence="1">
    <location>
        <begin position="1394"/>
        <end position="1403"/>
    </location>
</feature>
<feature type="compositionally biased region" description="Low complexity" evidence="1">
    <location>
        <begin position="1264"/>
        <end position="1290"/>
    </location>
</feature>
<dbReference type="PANTHER" id="PTHR23079">
    <property type="entry name" value="RNA-DEPENDENT RNA POLYMERASE"/>
    <property type="match status" value="1"/>
</dbReference>
<proteinExistence type="predicted"/>
<accession>R9P7F9</accession>
<dbReference type="RefSeq" id="XP_012190779.1">
    <property type="nucleotide sequence ID" value="XM_012335389.1"/>
</dbReference>
<dbReference type="STRING" id="1305764.R9P7F9"/>
<dbReference type="GeneID" id="24110058"/>
<sequence>MEVFVGRIPATLDGAAIERFIYALVQKECRLTTTSVSASATGVTAKDINKGFYFKRIDTKYENDFGIITFADVKVAQWFISRAQTTDFVWKYNLKVDEARQVPTKAFIQAIEENATEQQPSASRQQHERTFQLDLVRVGYWSAKDRFSYTQSLSDDYMRLSIDEQGVIKIIHGQGSLSFLPRDVRAYKQIQAEPLHSFLFDLHHNPLLRGELAPPTRSPHHFSFPSRVVMIDFRAHRLSKLLIDLFVDTKKDEVDPRQIQVVQDNNGPRISAFFQRSAELDIELAFLREILLRNELVGISVLRDLGERIDKLVRRGQSKLAVLILKNLVPRLEARKERGKSEEQTRKIALRLWQEASDEAVGNGVNGLLTFFEPSLSNDDGLLSQFLHIDVTPTRILLSGPHYHMSNRVIRSYRDHWHHFARVTFTNESREGATTINPNYGFDESEHYILDRVLTFLKEGINIAGRHWDLLAWSSSSMSTHTVWFVTPFTDKHGRKIDADFIRKSLGDFKDVIRKPALYGARLSQAFSATASTVHIPQELMYELPDIYTHTDHGKQNHTDGVGQISPALMADVWESYVSTHGEHRKRKLLKASAPSAIQIRLGGSKGMLAVNPRLQGKMVCIRRSMFKFSSEHQSLEVANSSTRCLPAKLNRPLINALDCREVPAQAFLDIQKEAISQIGRARSKFNETARLCSAFSFGTGCNLRILFEKIHRAGLGASTVHADSFFLVLAKAVTAAALGDMKRKARIPVKGVTLLGIADEFAYLKEGEIFVQVETVESYQVNRRILTGRKLIGRSPTIDPSDITMVECRKPPPGHPLLQLRNVIVFNTCKKKQPLPRRLGGGDLDGDLYTVYEEERIFPHSHQPDAVFHDKVEPLRLLQDCNAHDLADFFADFMLNDFIGLVSHLHLRIADASEYGSEDPRCKTLAKLHSQATDFRKTGVAVKRNQLPRMREPIIPDFLAQSEKRDGKLVYQSSRVLGQMYREVSWGETDTPSLDKNTDAETGLERVPYDEWDAQEDEEADSELGSDYEPHEHSVGSSVRATMGAGTAPAFSTTAPSDNGTSSHPAPSNSLASRISGVALPRPSSEHSVDATPWQFKDRTFPQLLERIGWTNEYFLKSAEDDAAVTAEGFRYVGVFLWFIRRLRSLSRQIAQYHPDHAKLMRGLGGSGTPIDGMYLISEVYLLTGRLPWAGVAKRTRTERDNDLLDNMQSNCTVLRKNLCRVSEAGAFGSRDNNSHGQEAEGAAGEHTDTSELSQPSSTVVTREGQSSESEGRRGASSSSRLSDGNGSEFTPHESDSMDEETPLENSSRSPTPRPQQEGNASETVMNTIQPGPNRAEGAAGLKRKASQEGNDADRRSRSLTPTTLSVDTFRSHGQSVIPVATVEGASTPRANQSTLSSSQQDSTASLLTSMVKADISEQIFDKTGAGAELDDMISFDDTDDGNTTEADHESEAEEGELTVESAQKTVDSLWRACHFFCSPLRPRYSNLYGYNTFMITLTLHLLSTLETLKHLQRDQVGGVGRRYFQGSSRKGKAPVRTEQDPYHDPLEQFEEEEEEYEFGEGEMMENDDREVDDGYSLTEETMRALNLGQILLDDMAPSVLGFDG</sequence>
<feature type="region of interest" description="Disordered" evidence="1">
    <location>
        <begin position="988"/>
        <end position="1073"/>
    </location>
</feature>
<reference evidence="4" key="1">
    <citation type="journal article" date="2013" name="Genome Announc.">
        <title>Draft genome sequence of the basidiomycetous yeast-like fungus Pseudozyma hubeiensis SY62, which produces an abundant amount of the biosurfactant mannosylerythritol lipids.</title>
        <authorList>
            <person name="Konishi M."/>
            <person name="Hatada Y."/>
            <person name="Horiuchi J."/>
        </authorList>
    </citation>
    <scope>NUCLEOTIDE SEQUENCE [LARGE SCALE GENOMIC DNA]</scope>
    <source>
        <strain evidence="4">SY62</strain>
    </source>
</reference>
<feature type="compositionally biased region" description="Acidic residues" evidence="1">
    <location>
        <begin position="1011"/>
        <end position="1027"/>
    </location>
</feature>
<organism evidence="3 4">
    <name type="scientific">Pseudozyma hubeiensis (strain SY62)</name>
    <name type="common">Yeast</name>
    <dbReference type="NCBI Taxonomy" id="1305764"/>
    <lineage>
        <taxon>Eukaryota</taxon>
        <taxon>Fungi</taxon>
        <taxon>Dikarya</taxon>
        <taxon>Basidiomycota</taxon>
        <taxon>Ustilaginomycotina</taxon>
        <taxon>Ustilaginomycetes</taxon>
        <taxon>Ustilaginales</taxon>
        <taxon>Ustilaginaceae</taxon>
        <taxon>Pseudozyma</taxon>
    </lineage>
</organism>
<evidence type="ECO:0000259" key="2">
    <source>
        <dbReference type="Pfam" id="PF05183"/>
    </source>
</evidence>
<feature type="compositionally biased region" description="Polar residues" evidence="1">
    <location>
        <begin position="1360"/>
        <end position="1373"/>
    </location>
</feature>
<dbReference type="OrthoDB" id="6513042at2759"/>
<evidence type="ECO:0000313" key="3">
    <source>
        <dbReference type="EMBL" id="GAC97192.1"/>
    </source>
</evidence>
<dbReference type="eggNOG" id="KOG0988">
    <property type="taxonomic scope" value="Eukaryota"/>
</dbReference>
<dbReference type="Proteomes" id="UP000014071">
    <property type="component" value="Unassembled WGS sequence"/>
</dbReference>
<dbReference type="Pfam" id="PF05183">
    <property type="entry name" value="RdRP"/>
    <property type="match status" value="1"/>
</dbReference>
<dbReference type="InterPro" id="IPR007855">
    <property type="entry name" value="RDRP"/>
</dbReference>
<dbReference type="GO" id="GO:0031380">
    <property type="term" value="C:nuclear RNA-directed RNA polymerase complex"/>
    <property type="evidence" value="ECO:0007669"/>
    <property type="project" value="TreeGrafter"/>
</dbReference>
<feature type="compositionally biased region" description="Polar residues" evidence="1">
    <location>
        <begin position="1252"/>
        <end position="1262"/>
    </location>
</feature>
<feature type="region of interest" description="Disordered" evidence="1">
    <location>
        <begin position="1436"/>
        <end position="1461"/>
    </location>
</feature>